<dbReference type="OrthoDB" id="65624at2"/>
<dbReference type="CDD" id="cd02440">
    <property type="entry name" value="AdoMet_MTases"/>
    <property type="match status" value="1"/>
</dbReference>
<dbReference type="EMBL" id="FOIE01000004">
    <property type="protein sequence ID" value="SET33990.1"/>
    <property type="molecule type" value="Genomic_DNA"/>
</dbReference>
<dbReference type="PANTHER" id="PTHR43591">
    <property type="entry name" value="METHYLTRANSFERASE"/>
    <property type="match status" value="1"/>
</dbReference>
<dbReference type="Pfam" id="PF08241">
    <property type="entry name" value="Methyltransf_11"/>
    <property type="match status" value="1"/>
</dbReference>
<dbReference type="InterPro" id="IPR029063">
    <property type="entry name" value="SAM-dependent_MTases_sf"/>
</dbReference>
<dbReference type="PANTHER" id="PTHR43591:SF24">
    <property type="entry name" value="2-METHOXY-6-POLYPRENYL-1,4-BENZOQUINOL METHYLASE, MITOCHONDRIAL"/>
    <property type="match status" value="1"/>
</dbReference>
<organism evidence="2 3">
    <name type="scientific">Geodermatophilus poikilotrophus</name>
    <dbReference type="NCBI Taxonomy" id="1333667"/>
    <lineage>
        <taxon>Bacteria</taxon>
        <taxon>Bacillati</taxon>
        <taxon>Actinomycetota</taxon>
        <taxon>Actinomycetes</taxon>
        <taxon>Geodermatophilales</taxon>
        <taxon>Geodermatophilaceae</taxon>
        <taxon>Geodermatophilus</taxon>
    </lineage>
</organism>
<gene>
    <name evidence="2" type="ORF">SAMN04488546_2043</name>
</gene>
<feature type="domain" description="Methyltransferase type 11" evidence="1">
    <location>
        <begin position="47"/>
        <end position="131"/>
    </location>
</feature>
<keyword evidence="2" id="KW-0489">Methyltransferase</keyword>
<dbReference type="SUPFAM" id="SSF53335">
    <property type="entry name" value="S-adenosyl-L-methionine-dependent methyltransferases"/>
    <property type="match status" value="1"/>
</dbReference>
<accession>A0A1I0DNA4</accession>
<sequence>MGSVVFDYDSAPERYRLGTAVARAHSTASLYAEVATRLVSLGARRILDVGCADGPLRSELLAGPLVVGLDAAAAMVCAHPAPAVRADAARLPFVDASFDAVTALNVLYHLADPRLALREARRVLRSGGTLLASAIARDDSPEFARFWRRPGTSFDAEEAPSLVGEVFGCVAVHRWDAPLVTLPDAAAVRDYLLGRQAPPDAAARAAEELRPPVQVTKRGALVIAAVTRA</sequence>
<name>A0A1I0DNA4_9ACTN</name>
<dbReference type="GO" id="GO:0032259">
    <property type="term" value="P:methylation"/>
    <property type="evidence" value="ECO:0007669"/>
    <property type="project" value="UniProtKB-KW"/>
</dbReference>
<keyword evidence="2" id="KW-0808">Transferase</keyword>
<evidence type="ECO:0000313" key="3">
    <source>
        <dbReference type="Proteomes" id="UP000198507"/>
    </source>
</evidence>
<reference evidence="3" key="1">
    <citation type="submission" date="2016-10" db="EMBL/GenBank/DDBJ databases">
        <authorList>
            <person name="Varghese N."/>
            <person name="Submissions S."/>
        </authorList>
    </citation>
    <scope>NUCLEOTIDE SEQUENCE [LARGE SCALE GENOMIC DNA]</scope>
    <source>
        <strain evidence="3">DSM 44209</strain>
    </source>
</reference>
<dbReference type="Proteomes" id="UP000198507">
    <property type="component" value="Unassembled WGS sequence"/>
</dbReference>
<dbReference type="AlphaFoldDB" id="A0A1I0DNA4"/>
<evidence type="ECO:0000259" key="1">
    <source>
        <dbReference type="Pfam" id="PF08241"/>
    </source>
</evidence>
<dbReference type="InterPro" id="IPR013216">
    <property type="entry name" value="Methyltransf_11"/>
</dbReference>
<keyword evidence="3" id="KW-1185">Reference proteome</keyword>
<proteinExistence type="predicted"/>
<dbReference type="GO" id="GO:0008757">
    <property type="term" value="F:S-adenosylmethionine-dependent methyltransferase activity"/>
    <property type="evidence" value="ECO:0007669"/>
    <property type="project" value="InterPro"/>
</dbReference>
<evidence type="ECO:0000313" key="2">
    <source>
        <dbReference type="EMBL" id="SET33990.1"/>
    </source>
</evidence>
<dbReference type="RefSeq" id="WP_091443297.1">
    <property type="nucleotide sequence ID" value="NZ_FOIE01000004.1"/>
</dbReference>
<dbReference type="Gene3D" id="3.40.50.150">
    <property type="entry name" value="Vaccinia Virus protein VP39"/>
    <property type="match status" value="1"/>
</dbReference>
<protein>
    <submittedName>
        <fullName evidence="2">Methyltransferase domain-containing protein</fullName>
    </submittedName>
</protein>